<dbReference type="Pfam" id="PF04024">
    <property type="entry name" value="PspC"/>
    <property type="match status" value="1"/>
</dbReference>
<name>A0A1F5JL11_9BACT</name>
<gene>
    <name evidence="8" type="ORF">A2867_03160</name>
</gene>
<evidence type="ECO:0000256" key="6">
    <source>
        <dbReference type="SAM" id="Phobius"/>
    </source>
</evidence>
<dbReference type="Proteomes" id="UP000177555">
    <property type="component" value="Unassembled WGS sequence"/>
</dbReference>
<dbReference type="PANTHER" id="PTHR33885">
    <property type="entry name" value="PHAGE SHOCK PROTEIN C"/>
    <property type="match status" value="1"/>
</dbReference>
<proteinExistence type="predicted"/>
<evidence type="ECO:0000256" key="5">
    <source>
        <dbReference type="ARBA" id="ARBA00023136"/>
    </source>
</evidence>
<feature type="transmembrane region" description="Helical" evidence="6">
    <location>
        <begin position="36"/>
        <end position="57"/>
    </location>
</feature>
<evidence type="ECO:0000259" key="7">
    <source>
        <dbReference type="Pfam" id="PF04024"/>
    </source>
</evidence>
<keyword evidence="3 6" id="KW-0812">Transmembrane</keyword>
<keyword evidence="2" id="KW-1003">Cell membrane</keyword>
<feature type="transmembrane region" description="Helical" evidence="6">
    <location>
        <begin position="12"/>
        <end position="30"/>
    </location>
</feature>
<evidence type="ECO:0000313" key="8">
    <source>
        <dbReference type="EMBL" id="OGE29327.1"/>
    </source>
</evidence>
<comment type="subcellular location">
    <subcellularLocation>
        <location evidence="1">Cell membrane</location>
        <topology evidence="1">Single-pass membrane protein</topology>
    </subcellularLocation>
</comment>
<dbReference type="InterPro" id="IPR007168">
    <property type="entry name" value="Phageshock_PspC_N"/>
</dbReference>
<sequence>MKRLYRSEKNKVWLGVLGGLGEYFNIDPVILRVAFILIFVFTGFVPGLIAYLLMAVVMPTKSETTSK</sequence>
<dbReference type="AlphaFoldDB" id="A0A1F5JL11"/>
<evidence type="ECO:0000256" key="3">
    <source>
        <dbReference type="ARBA" id="ARBA00022692"/>
    </source>
</evidence>
<organism evidence="8 9">
    <name type="scientific">Candidatus Daviesbacteria bacterium RIFCSPHIGHO2_01_FULL_40_11</name>
    <dbReference type="NCBI Taxonomy" id="1797762"/>
    <lineage>
        <taxon>Bacteria</taxon>
        <taxon>Candidatus Daviesiibacteriota</taxon>
    </lineage>
</organism>
<keyword evidence="4 6" id="KW-1133">Transmembrane helix</keyword>
<dbReference type="EMBL" id="MFCP01000007">
    <property type="protein sequence ID" value="OGE29327.1"/>
    <property type="molecule type" value="Genomic_DNA"/>
</dbReference>
<dbReference type="InterPro" id="IPR052027">
    <property type="entry name" value="PspC"/>
</dbReference>
<comment type="caution">
    <text evidence="8">The sequence shown here is derived from an EMBL/GenBank/DDBJ whole genome shotgun (WGS) entry which is preliminary data.</text>
</comment>
<evidence type="ECO:0000256" key="4">
    <source>
        <dbReference type="ARBA" id="ARBA00022989"/>
    </source>
</evidence>
<dbReference type="GO" id="GO:0005886">
    <property type="term" value="C:plasma membrane"/>
    <property type="evidence" value="ECO:0007669"/>
    <property type="project" value="UniProtKB-SubCell"/>
</dbReference>
<dbReference type="PANTHER" id="PTHR33885:SF3">
    <property type="entry name" value="PHAGE SHOCK PROTEIN C"/>
    <property type="match status" value="1"/>
</dbReference>
<reference evidence="8 9" key="1">
    <citation type="journal article" date="2016" name="Nat. Commun.">
        <title>Thousands of microbial genomes shed light on interconnected biogeochemical processes in an aquifer system.</title>
        <authorList>
            <person name="Anantharaman K."/>
            <person name="Brown C.T."/>
            <person name="Hug L.A."/>
            <person name="Sharon I."/>
            <person name="Castelle C.J."/>
            <person name="Probst A.J."/>
            <person name="Thomas B.C."/>
            <person name="Singh A."/>
            <person name="Wilkins M.J."/>
            <person name="Karaoz U."/>
            <person name="Brodie E.L."/>
            <person name="Williams K.H."/>
            <person name="Hubbard S.S."/>
            <person name="Banfield J.F."/>
        </authorList>
    </citation>
    <scope>NUCLEOTIDE SEQUENCE [LARGE SCALE GENOMIC DNA]</scope>
</reference>
<evidence type="ECO:0000256" key="1">
    <source>
        <dbReference type="ARBA" id="ARBA00004162"/>
    </source>
</evidence>
<accession>A0A1F5JL11</accession>
<evidence type="ECO:0000256" key="2">
    <source>
        <dbReference type="ARBA" id="ARBA00022475"/>
    </source>
</evidence>
<feature type="domain" description="Phage shock protein PspC N-terminal" evidence="7">
    <location>
        <begin position="2"/>
        <end position="60"/>
    </location>
</feature>
<protein>
    <recommendedName>
        <fullName evidence="7">Phage shock protein PspC N-terminal domain-containing protein</fullName>
    </recommendedName>
</protein>
<evidence type="ECO:0000313" key="9">
    <source>
        <dbReference type="Proteomes" id="UP000177555"/>
    </source>
</evidence>
<keyword evidence="5 6" id="KW-0472">Membrane</keyword>